<feature type="region of interest" description="Disordered" evidence="1">
    <location>
        <begin position="252"/>
        <end position="274"/>
    </location>
</feature>
<dbReference type="Proteomes" id="UP000800097">
    <property type="component" value="Unassembled WGS sequence"/>
</dbReference>
<evidence type="ECO:0000313" key="2">
    <source>
        <dbReference type="EMBL" id="KAF2280574.1"/>
    </source>
</evidence>
<sequence>MAPSPLKRKRTGSECTNQPNKGKRLILKIKIPRPFLLTLGLQIQSTETKNKLLSIANEVALDLSRTTKWSSYHAWKSVSSLRATDEAGQFAEYEQLWTTPLPYGTCVDHAYASHRELRRKLLEIPELAHFASIVQLLGAYRKSDETGKAWRAKEPYHALAALILNDSIIVVDVTAHPTAFLLHVGQEFGTLTRMEFPNRKKSPVFRYSSAFGENGEPVLSNCEKDYREDYKQISYEDALRLIKFPNARRTVSVPAQKRSKTSRSVRESPKNAGAANVTVSRRVEEILGETHMPGRKEIYFDYFLLAPSEKLMYVQTPRGYFTTWAKISIDFMKKSLGLLVPLADWLEKPEQEHIRHQLTKLNFPMRQGGIQCYIFLDLTEKRKLSQRVEFFSRLCATMCQMSSVEVDQLIRDTNGGQDPILWKGYAILPPGDENIPSRKQNNAPRKWVGGM</sequence>
<evidence type="ECO:0000256" key="1">
    <source>
        <dbReference type="SAM" id="MobiDB-lite"/>
    </source>
</evidence>
<reference evidence="2" key="1">
    <citation type="journal article" date="2020" name="Stud. Mycol.">
        <title>101 Dothideomycetes genomes: a test case for predicting lifestyles and emergence of pathogens.</title>
        <authorList>
            <person name="Haridas S."/>
            <person name="Albert R."/>
            <person name="Binder M."/>
            <person name="Bloem J."/>
            <person name="Labutti K."/>
            <person name="Salamov A."/>
            <person name="Andreopoulos B."/>
            <person name="Baker S."/>
            <person name="Barry K."/>
            <person name="Bills G."/>
            <person name="Bluhm B."/>
            <person name="Cannon C."/>
            <person name="Castanera R."/>
            <person name="Culley D."/>
            <person name="Daum C."/>
            <person name="Ezra D."/>
            <person name="Gonzalez J."/>
            <person name="Henrissat B."/>
            <person name="Kuo A."/>
            <person name="Liang C."/>
            <person name="Lipzen A."/>
            <person name="Lutzoni F."/>
            <person name="Magnuson J."/>
            <person name="Mondo S."/>
            <person name="Nolan M."/>
            <person name="Ohm R."/>
            <person name="Pangilinan J."/>
            <person name="Park H.-J."/>
            <person name="Ramirez L."/>
            <person name="Alfaro M."/>
            <person name="Sun H."/>
            <person name="Tritt A."/>
            <person name="Yoshinaga Y."/>
            <person name="Zwiers L.-H."/>
            <person name="Turgeon B."/>
            <person name="Goodwin S."/>
            <person name="Spatafora J."/>
            <person name="Crous P."/>
            <person name="Grigoriev I."/>
        </authorList>
    </citation>
    <scope>NUCLEOTIDE SEQUENCE</scope>
    <source>
        <strain evidence="2">CBS 379.55</strain>
    </source>
</reference>
<dbReference type="GeneID" id="54553658"/>
<gene>
    <name evidence="2" type="ORF">EI97DRAFT_453840</name>
</gene>
<name>A0A6A6JWJ8_WESOR</name>
<proteinExistence type="predicted"/>
<evidence type="ECO:0000313" key="3">
    <source>
        <dbReference type="Proteomes" id="UP000800097"/>
    </source>
</evidence>
<dbReference type="RefSeq" id="XP_033658112.1">
    <property type="nucleotide sequence ID" value="XM_033800483.1"/>
</dbReference>
<dbReference type="EMBL" id="ML986484">
    <property type="protein sequence ID" value="KAF2280574.1"/>
    <property type="molecule type" value="Genomic_DNA"/>
</dbReference>
<protein>
    <submittedName>
        <fullName evidence="2">Uncharacterized protein</fullName>
    </submittedName>
</protein>
<keyword evidence="3" id="KW-1185">Reference proteome</keyword>
<accession>A0A6A6JWJ8</accession>
<dbReference type="AlphaFoldDB" id="A0A6A6JWJ8"/>
<dbReference type="OrthoDB" id="414463at2759"/>
<organism evidence="2 3">
    <name type="scientific">Westerdykella ornata</name>
    <dbReference type="NCBI Taxonomy" id="318751"/>
    <lineage>
        <taxon>Eukaryota</taxon>
        <taxon>Fungi</taxon>
        <taxon>Dikarya</taxon>
        <taxon>Ascomycota</taxon>
        <taxon>Pezizomycotina</taxon>
        <taxon>Dothideomycetes</taxon>
        <taxon>Pleosporomycetidae</taxon>
        <taxon>Pleosporales</taxon>
        <taxon>Sporormiaceae</taxon>
        <taxon>Westerdykella</taxon>
    </lineage>
</organism>